<dbReference type="InterPro" id="IPR006108">
    <property type="entry name" value="3HC_DH_C"/>
</dbReference>
<dbReference type="RefSeq" id="WP_130330578.1">
    <property type="nucleotide sequence ID" value="NZ_SHLD01000001.1"/>
</dbReference>
<organism evidence="7 8">
    <name type="scientific">Micromonospora kangleipakensis</name>
    <dbReference type="NCBI Taxonomy" id="1077942"/>
    <lineage>
        <taxon>Bacteria</taxon>
        <taxon>Bacillati</taxon>
        <taxon>Actinomycetota</taxon>
        <taxon>Actinomycetes</taxon>
        <taxon>Micromonosporales</taxon>
        <taxon>Micromonosporaceae</taxon>
        <taxon>Micromonospora</taxon>
    </lineage>
</organism>
<dbReference type="InterPro" id="IPR036291">
    <property type="entry name" value="NAD(P)-bd_dom_sf"/>
</dbReference>
<feature type="site" description="Important for catalytic activity" evidence="4">
    <location>
        <position position="138"/>
    </location>
</feature>
<protein>
    <submittedName>
        <fullName evidence="7">3-hydroxybutyryl-CoA dehydrogenase</fullName>
    </submittedName>
</protein>
<keyword evidence="3" id="KW-0560">Oxidoreductase</keyword>
<evidence type="ECO:0000256" key="3">
    <source>
        <dbReference type="ARBA" id="ARBA00023002"/>
    </source>
</evidence>
<proteinExistence type="inferred from homology"/>
<name>A0A4Q8B516_9ACTN</name>
<dbReference type="SUPFAM" id="SSF48179">
    <property type="entry name" value="6-phosphogluconate dehydrogenase C-terminal domain-like"/>
    <property type="match status" value="1"/>
</dbReference>
<dbReference type="PIRSF" id="PIRSF000105">
    <property type="entry name" value="HCDH"/>
    <property type="match status" value="1"/>
</dbReference>
<keyword evidence="8" id="KW-1185">Reference proteome</keyword>
<evidence type="ECO:0000256" key="2">
    <source>
        <dbReference type="ARBA" id="ARBA00009463"/>
    </source>
</evidence>
<evidence type="ECO:0000313" key="8">
    <source>
        <dbReference type="Proteomes" id="UP000294114"/>
    </source>
</evidence>
<dbReference type="InterPro" id="IPR013328">
    <property type="entry name" value="6PGD_dom2"/>
</dbReference>
<evidence type="ECO:0000256" key="1">
    <source>
        <dbReference type="ARBA" id="ARBA00005086"/>
    </source>
</evidence>
<reference evidence="7 8" key="1">
    <citation type="submission" date="2019-02" db="EMBL/GenBank/DDBJ databases">
        <title>Sequencing the genomes of 1000 actinobacteria strains.</title>
        <authorList>
            <person name="Klenk H.-P."/>
        </authorList>
    </citation>
    <scope>NUCLEOTIDE SEQUENCE [LARGE SCALE GENOMIC DNA]</scope>
    <source>
        <strain evidence="7 8">DSM 45612</strain>
    </source>
</reference>
<dbReference type="Pfam" id="PF02737">
    <property type="entry name" value="3HCDH_N"/>
    <property type="match status" value="1"/>
</dbReference>
<dbReference type="Pfam" id="PF00725">
    <property type="entry name" value="3HCDH"/>
    <property type="match status" value="1"/>
</dbReference>
<dbReference type="GO" id="GO:0008691">
    <property type="term" value="F:3-hydroxybutyryl-CoA dehydrogenase activity"/>
    <property type="evidence" value="ECO:0007669"/>
    <property type="project" value="TreeGrafter"/>
</dbReference>
<dbReference type="GO" id="GO:0070403">
    <property type="term" value="F:NAD+ binding"/>
    <property type="evidence" value="ECO:0007669"/>
    <property type="project" value="InterPro"/>
</dbReference>
<gene>
    <name evidence="7" type="ORF">EV384_1019</name>
</gene>
<dbReference type="InterPro" id="IPR022694">
    <property type="entry name" value="3-OHacyl-CoA_DH"/>
</dbReference>
<evidence type="ECO:0000256" key="4">
    <source>
        <dbReference type="PIRSR" id="PIRSR000105-1"/>
    </source>
</evidence>
<feature type="domain" description="3-hydroxyacyl-CoA dehydrogenase C-terminal" evidence="5">
    <location>
        <begin position="184"/>
        <end position="279"/>
    </location>
</feature>
<dbReference type="InterPro" id="IPR006176">
    <property type="entry name" value="3-OHacyl-CoA_DH_NAD-bd"/>
</dbReference>
<comment type="pathway">
    <text evidence="1">Lipid metabolism; butanoate metabolism.</text>
</comment>
<evidence type="ECO:0000259" key="6">
    <source>
        <dbReference type="Pfam" id="PF02737"/>
    </source>
</evidence>
<evidence type="ECO:0000313" key="7">
    <source>
        <dbReference type="EMBL" id="RZU72647.1"/>
    </source>
</evidence>
<accession>A0A4Q8B516</accession>
<sequence length="285" mass="29724">MSGRFVVVGAGTMGLGIAYVAAGAGYAVELVEVDPGRAADASVRLAALWERAVQRGKLGAEEAAGHRERVVLRPALGEVAPGPDVIVEAVPERLDLKRAVLREAAARRPALLGSNTSSIPITELATGLDRPEAFLGLHFFNPVWAMALLEIVVGPATAPETTDAAVALAGRLGKDPVVVRDMPGFATSRLGVTLGLEAIRMVADGVASPADIDKAMVLGYRHPVGPLELTDLVGLDVRLDIARTLQAAYGDRFAPPPLLAEMVAAGKLGKKSGQGFYTWEGGVKK</sequence>
<dbReference type="EMBL" id="SHLD01000001">
    <property type="protein sequence ID" value="RZU72647.1"/>
    <property type="molecule type" value="Genomic_DNA"/>
</dbReference>
<dbReference type="SUPFAM" id="SSF51735">
    <property type="entry name" value="NAD(P)-binding Rossmann-fold domains"/>
    <property type="match status" value="1"/>
</dbReference>
<dbReference type="Gene3D" id="3.40.50.720">
    <property type="entry name" value="NAD(P)-binding Rossmann-like Domain"/>
    <property type="match status" value="1"/>
</dbReference>
<dbReference type="PANTHER" id="PTHR48075:SF5">
    <property type="entry name" value="3-HYDROXYBUTYRYL-COA DEHYDROGENASE"/>
    <property type="match status" value="1"/>
</dbReference>
<dbReference type="PANTHER" id="PTHR48075">
    <property type="entry name" value="3-HYDROXYACYL-COA DEHYDROGENASE FAMILY PROTEIN"/>
    <property type="match status" value="1"/>
</dbReference>
<dbReference type="InterPro" id="IPR008927">
    <property type="entry name" value="6-PGluconate_DH-like_C_sf"/>
</dbReference>
<dbReference type="Proteomes" id="UP000294114">
    <property type="component" value="Unassembled WGS sequence"/>
</dbReference>
<dbReference type="OrthoDB" id="3216872at2"/>
<dbReference type="GO" id="GO:0006635">
    <property type="term" value="P:fatty acid beta-oxidation"/>
    <property type="evidence" value="ECO:0007669"/>
    <property type="project" value="TreeGrafter"/>
</dbReference>
<feature type="domain" description="3-hydroxyacyl-CoA dehydrogenase NAD binding" evidence="6">
    <location>
        <begin position="6"/>
        <end position="181"/>
    </location>
</feature>
<comment type="caution">
    <text evidence="7">The sequence shown here is derived from an EMBL/GenBank/DDBJ whole genome shotgun (WGS) entry which is preliminary data.</text>
</comment>
<comment type="similarity">
    <text evidence="2">Belongs to the 3-hydroxyacyl-CoA dehydrogenase family.</text>
</comment>
<dbReference type="Gene3D" id="1.10.1040.10">
    <property type="entry name" value="N-(1-d-carboxylethyl)-l-norvaline Dehydrogenase, domain 2"/>
    <property type="match status" value="1"/>
</dbReference>
<dbReference type="AlphaFoldDB" id="A0A4Q8B516"/>
<evidence type="ECO:0000259" key="5">
    <source>
        <dbReference type="Pfam" id="PF00725"/>
    </source>
</evidence>